<organism evidence="4 5">
    <name type="scientific">Polarella glacialis</name>
    <name type="common">Dinoflagellate</name>
    <dbReference type="NCBI Taxonomy" id="89957"/>
    <lineage>
        <taxon>Eukaryota</taxon>
        <taxon>Sar</taxon>
        <taxon>Alveolata</taxon>
        <taxon>Dinophyceae</taxon>
        <taxon>Suessiales</taxon>
        <taxon>Suessiaceae</taxon>
        <taxon>Polarella</taxon>
    </lineage>
</organism>
<feature type="compositionally biased region" description="Low complexity" evidence="1">
    <location>
        <begin position="88"/>
        <end position="102"/>
    </location>
</feature>
<keyword evidence="6" id="KW-1185">Reference proteome</keyword>
<protein>
    <recommendedName>
        <fullName evidence="2">Cyclic nucleotide-binding domain-containing protein</fullName>
    </recommendedName>
</protein>
<evidence type="ECO:0000313" key="4">
    <source>
        <dbReference type="EMBL" id="CAE8705145.1"/>
    </source>
</evidence>
<feature type="domain" description="Cyclic nucleotide-binding" evidence="2">
    <location>
        <begin position="472"/>
        <end position="593"/>
    </location>
</feature>
<feature type="domain" description="Cyclic nucleotide-binding" evidence="2">
    <location>
        <begin position="179"/>
        <end position="299"/>
    </location>
</feature>
<gene>
    <name evidence="3" type="ORF">PGLA1383_LOCUS50974</name>
    <name evidence="4" type="ORF">PGLA2088_LOCUS33549</name>
</gene>
<dbReference type="AlphaFoldDB" id="A0A813KNK8"/>
<dbReference type="GO" id="GO:0005952">
    <property type="term" value="C:cAMP-dependent protein kinase complex"/>
    <property type="evidence" value="ECO:0007669"/>
    <property type="project" value="InterPro"/>
</dbReference>
<dbReference type="Proteomes" id="UP000654075">
    <property type="component" value="Unassembled WGS sequence"/>
</dbReference>
<dbReference type="GO" id="GO:0005829">
    <property type="term" value="C:cytosol"/>
    <property type="evidence" value="ECO:0007669"/>
    <property type="project" value="TreeGrafter"/>
</dbReference>
<dbReference type="EMBL" id="CAJNNW010030914">
    <property type="protein sequence ID" value="CAE8705145.1"/>
    <property type="molecule type" value="Genomic_DNA"/>
</dbReference>
<proteinExistence type="predicted"/>
<dbReference type="InterPro" id="IPR050503">
    <property type="entry name" value="cAMP-dep_PK_reg_su-like"/>
</dbReference>
<evidence type="ECO:0000313" key="3">
    <source>
        <dbReference type="EMBL" id="CAE8635378.1"/>
    </source>
</evidence>
<dbReference type="PANTHER" id="PTHR11635:SF152">
    <property type="entry name" value="CAMP-DEPENDENT PROTEIN KINASE TYPE I REGULATORY SUBUNIT-RELATED"/>
    <property type="match status" value="1"/>
</dbReference>
<dbReference type="OrthoDB" id="417078at2759"/>
<dbReference type="SUPFAM" id="SSF51206">
    <property type="entry name" value="cAMP-binding domain-like"/>
    <property type="match status" value="3"/>
</dbReference>
<dbReference type="EMBL" id="CAJNNV010031277">
    <property type="protein sequence ID" value="CAE8635378.1"/>
    <property type="molecule type" value="Genomic_DNA"/>
</dbReference>
<dbReference type="Gene3D" id="2.60.120.10">
    <property type="entry name" value="Jelly Rolls"/>
    <property type="match status" value="3"/>
</dbReference>
<dbReference type="Pfam" id="PF00027">
    <property type="entry name" value="cNMP_binding"/>
    <property type="match status" value="3"/>
</dbReference>
<dbReference type="InterPro" id="IPR014710">
    <property type="entry name" value="RmlC-like_jellyroll"/>
</dbReference>
<evidence type="ECO:0000259" key="2">
    <source>
        <dbReference type="PROSITE" id="PS50042"/>
    </source>
</evidence>
<dbReference type="GO" id="GO:0004862">
    <property type="term" value="F:cAMP-dependent protein kinase inhibitor activity"/>
    <property type="evidence" value="ECO:0007669"/>
    <property type="project" value="TreeGrafter"/>
</dbReference>
<evidence type="ECO:0000313" key="5">
    <source>
        <dbReference type="Proteomes" id="UP000626109"/>
    </source>
</evidence>
<dbReference type="PROSITE" id="PS00888">
    <property type="entry name" value="CNMP_BINDING_1"/>
    <property type="match status" value="2"/>
</dbReference>
<dbReference type="InterPro" id="IPR000595">
    <property type="entry name" value="cNMP-bd_dom"/>
</dbReference>
<dbReference type="GO" id="GO:0034236">
    <property type="term" value="F:protein kinase A catalytic subunit binding"/>
    <property type="evidence" value="ECO:0007669"/>
    <property type="project" value="TreeGrafter"/>
</dbReference>
<accession>A0A813KNK8</accession>
<comment type="caution">
    <text evidence="4">The sequence shown here is derived from an EMBL/GenBank/DDBJ whole genome shotgun (WGS) entry which is preliminary data.</text>
</comment>
<evidence type="ECO:0000313" key="6">
    <source>
        <dbReference type="Proteomes" id="UP000654075"/>
    </source>
</evidence>
<dbReference type="PANTHER" id="PTHR11635">
    <property type="entry name" value="CAMP-DEPENDENT PROTEIN KINASE REGULATORY CHAIN"/>
    <property type="match status" value="1"/>
</dbReference>
<dbReference type="Proteomes" id="UP000626109">
    <property type="component" value="Unassembled WGS sequence"/>
</dbReference>
<name>A0A813KNK8_POLGL</name>
<dbReference type="OMA" id="ELEVKHY"/>
<feature type="region of interest" description="Disordered" evidence="1">
    <location>
        <begin position="79"/>
        <end position="140"/>
    </location>
</feature>
<reference evidence="4" key="1">
    <citation type="submission" date="2021-02" db="EMBL/GenBank/DDBJ databases">
        <authorList>
            <person name="Dougan E. K."/>
            <person name="Rhodes N."/>
            <person name="Thang M."/>
            <person name="Chan C."/>
        </authorList>
    </citation>
    <scope>NUCLEOTIDE SEQUENCE</scope>
</reference>
<sequence>MPPGISSAIYDEYLESNMRPVLEGMVEALLAERPKHVADFCHAWLVKWHKNHDQNEEDRARLRAERDFWLGRRDQLSAQLKEGGAGGSSSSSARPSPSTGTAGRQVSIDPQSKSVDAEEAKEQALIQRSQSKGRRTGVSAAAISEERMQDWKAPVYQKSQEAREQLRLHIAGSEKMQVLFGHLLDHHLFVVIDAMFPKEVRTGETVITQGEEGDNFYIVEHGTFDVLVRRSQGEPDKVLEYGPGTCFGELALMYNAARAATVIATSDAKLWSLDRDSFHMMLSTAENTKSKQYEGFLASMDIFQDLTKYELAQLSDMLQQDAHDPGEPIISQGEEARYFYILEEGDAKAYISGEQGELEVKHYHEPGEYFGEIALLLEGTRKATVRGAVDGCTVLSVSKADLELVIGPIKDILLRNISKYPQYADFIRSEQDRAASKEKEDKRVSPRHADPIVGAENTKLSQREEFLSQIDMFRVLTTSALVKLSDLLTSELFDTDEEIVTQGKEGDTFFIIEDGECKAYIDGEMGEVEVKHYKEPGEFFGEVALMTKSTRKATVRAVGTGCSVLTLRSEDFQNILGPIKDLMQETIDKYPTYADIARAAKD</sequence>
<dbReference type="GO" id="GO:0030552">
    <property type="term" value="F:cAMP binding"/>
    <property type="evidence" value="ECO:0007669"/>
    <property type="project" value="TreeGrafter"/>
</dbReference>
<dbReference type="InterPro" id="IPR018490">
    <property type="entry name" value="cNMP-bd_dom_sf"/>
</dbReference>
<dbReference type="PROSITE" id="PS00889">
    <property type="entry name" value="CNMP_BINDING_2"/>
    <property type="match status" value="1"/>
</dbReference>
<dbReference type="CDD" id="cd00038">
    <property type="entry name" value="CAP_ED"/>
    <property type="match status" value="3"/>
</dbReference>
<dbReference type="SMART" id="SM00100">
    <property type="entry name" value="cNMP"/>
    <property type="match status" value="3"/>
</dbReference>
<dbReference type="PRINTS" id="PR00103">
    <property type="entry name" value="CAMPKINASE"/>
</dbReference>
<dbReference type="PROSITE" id="PS50042">
    <property type="entry name" value="CNMP_BINDING_3"/>
    <property type="match status" value="3"/>
</dbReference>
<feature type="domain" description="Cyclic nucleotide-binding" evidence="2">
    <location>
        <begin position="302"/>
        <end position="423"/>
    </location>
</feature>
<evidence type="ECO:0000256" key="1">
    <source>
        <dbReference type="SAM" id="MobiDB-lite"/>
    </source>
</evidence>
<dbReference type="InterPro" id="IPR018488">
    <property type="entry name" value="cNMP-bd_CS"/>
</dbReference>